<keyword evidence="2" id="KW-0963">Cytoplasm</keyword>
<dbReference type="PANTHER" id="PTHR36438">
    <property type="entry name" value="IRON-SULFUR CLUSTER REPAIR PROTEIN YTFE"/>
    <property type="match status" value="1"/>
</dbReference>
<evidence type="ECO:0000256" key="3">
    <source>
        <dbReference type="ARBA" id="ARBA00022723"/>
    </source>
</evidence>
<dbReference type="Pfam" id="PF01814">
    <property type="entry name" value="Hemerythrin"/>
    <property type="match status" value="1"/>
</dbReference>
<evidence type="ECO:0000259" key="5">
    <source>
        <dbReference type="Pfam" id="PF01814"/>
    </source>
</evidence>
<comment type="subcellular location">
    <subcellularLocation>
        <location evidence="1">Cytoplasm</location>
    </subcellularLocation>
</comment>
<dbReference type="RefSeq" id="WP_207300669.1">
    <property type="nucleotide sequence ID" value="NZ_CP071444.1"/>
</dbReference>
<dbReference type="InterPro" id="IPR019903">
    <property type="entry name" value="RIC_family"/>
</dbReference>
<dbReference type="GO" id="GO:0046872">
    <property type="term" value="F:metal ion binding"/>
    <property type="evidence" value="ECO:0007669"/>
    <property type="project" value="UniProtKB-KW"/>
</dbReference>
<keyword evidence="7" id="KW-1185">Reference proteome</keyword>
<dbReference type="Proteomes" id="UP000663499">
    <property type="component" value="Chromosome"/>
</dbReference>
<dbReference type="Gene3D" id="1.10.3910.10">
    <property type="entry name" value="SP0561-like"/>
    <property type="match status" value="1"/>
</dbReference>
<keyword evidence="4" id="KW-0408">Iron</keyword>
<sequence>MKNTIEFTKKHTLGSIVASFPKAAEVLQAYRIDFCCGGHRSLEEAAAEKNVEAEKVLASIHALAQETTLEEGTVYTDLTDAQLIDHIVNTHHAYLNQNLPVISHLANAVLRAHGDAHPELFEVFKDFHGLKADLEQHLIKEEVTLFPAILKGQDHGSVRQEVESEHEVAGELLRNLRDLTQDFTVPADGCPSYERFYGLLEELEGDIFQHVHKENNILFQRQ</sequence>
<dbReference type="NCBIfam" id="TIGR03652">
    <property type="entry name" value="FeS_repair_RIC"/>
    <property type="match status" value="1"/>
</dbReference>
<protein>
    <submittedName>
        <fullName evidence="6">Iron-sulfur cluster repair di-iron protein</fullName>
    </submittedName>
</protein>
<proteinExistence type="predicted"/>
<dbReference type="PANTHER" id="PTHR36438:SF1">
    <property type="entry name" value="IRON-SULFUR CLUSTER REPAIR PROTEIN YTFE"/>
    <property type="match status" value="1"/>
</dbReference>
<dbReference type="Gene3D" id="1.20.120.520">
    <property type="entry name" value="nmb1532 protein domain like"/>
    <property type="match status" value="1"/>
</dbReference>
<evidence type="ECO:0000256" key="4">
    <source>
        <dbReference type="ARBA" id="ARBA00023004"/>
    </source>
</evidence>
<dbReference type="Pfam" id="PF04405">
    <property type="entry name" value="ScdA_N"/>
    <property type="match status" value="1"/>
</dbReference>
<dbReference type="EMBL" id="CP071444">
    <property type="protein sequence ID" value="QSX09334.1"/>
    <property type="molecule type" value="Genomic_DNA"/>
</dbReference>
<dbReference type="InterPro" id="IPR012312">
    <property type="entry name" value="Hemerythrin-like"/>
</dbReference>
<dbReference type="AlphaFoldDB" id="A0A975AI59"/>
<dbReference type="GO" id="GO:0005737">
    <property type="term" value="C:cytoplasm"/>
    <property type="evidence" value="ECO:0007669"/>
    <property type="project" value="UniProtKB-SubCell"/>
</dbReference>
<evidence type="ECO:0000313" key="6">
    <source>
        <dbReference type="EMBL" id="QSX09334.1"/>
    </source>
</evidence>
<evidence type="ECO:0000256" key="1">
    <source>
        <dbReference type="ARBA" id="ARBA00004496"/>
    </source>
</evidence>
<name>A0A975AI59_9FIRM</name>
<feature type="domain" description="Hemerythrin-like" evidence="5">
    <location>
        <begin position="84"/>
        <end position="220"/>
    </location>
</feature>
<accession>A0A975AI59</accession>
<gene>
    <name evidence="6" type="primary">ric</name>
    <name evidence="6" type="ORF">J0B03_04525</name>
</gene>
<dbReference type="InterPro" id="IPR038062">
    <property type="entry name" value="ScdA-like_N_sf"/>
</dbReference>
<evidence type="ECO:0000313" key="7">
    <source>
        <dbReference type="Proteomes" id="UP000663499"/>
    </source>
</evidence>
<evidence type="ECO:0000256" key="2">
    <source>
        <dbReference type="ARBA" id="ARBA00022490"/>
    </source>
</evidence>
<keyword evidence="3" id="KW-0479">Metal-binding</keyword>
<reference evidence="6" key="1">
    <citation type="submission" date="2021-03" db="EMBL/GenBank/DDBJ databases">
        <title>Alkalibacter marinus sp. nov., isolated from tidal flat sediment.</title>
        <authorList>
            <person name="Namirimu T."/>
            <person name="Yang J.-A."/>
            <person name="Yang S.-H."/>
            <person name="Kim Y.-J."/>
            <person name="Kwon K.K."/>
        </authorList>
    </citation>
    <scope>NUCLEOTIDE SEQUENCE</scope>
    <source>
        <strain evidence="6">ES005</strain>
    </source>
</reference>
<organism evidence="6 7">
    <name type="scientific">Alkalibacter rhizosphaerae</name>
    <dbReference type="NCBI Taxonomy" id="2815577"/>
    <lineage>
        <taxon>Bacteria</taxon>
        <taxon>Bacillati</taxon>
        <taxon>Bacillota</taxon>
        <taxon>Clostridia</taxon>
        <taxon>Eubacteriales</taxon>
        <taxon>Eubacteriaceae</taxon>
        <taxon>Alkalibacter</taxon>
    </lineage>
</organism>
<dbReference type="KEGG" id="alka:J0B03_04525"/>